<dbReference type="EMBL" id="LN609528">
    <property type="protein sequence ID" value="CEF61855.1"/>
    <property type="molecule type" value="Genomic_DNA"/>
</dbReference>
<dbReference type="InterPro" id="IPR050704">
    <property type="entry name" value="Peptidase_C85-like"/>
</dbReference>
<sequence>MTVLDEDSSSPLEELKNRHKKEKKELQAQITKLKNQAKNDKKRKKEILGEVEKLQKELDERHKKEIDELNPDTISSTSNGDDELFLRYEAERQAAEKAREKARIKHEKHQEKKEEFNKKMSKLAAEQAVADLTSKKTLEAKEIQEKLDVYNRTVYEIAPDGDCLFNSISHQLSQHGIVYNGEDLRKIAAKHIEENKDDFFPYLMIEEDQFDKYIFETANIAANGGKWGGHPELKAISDSLKKKIEVVQSEMRNVIIGEEYDGSPIIITYHKNAYGLGEHYNSTIIRSTTV</sequence>
<dbReference type="CTD" id="36374220"/>
<dbReference type="InterPro" id="IPR003323">
    <property type="entry name" value="OTU_dom"/>
</dbReference>
<feature type="region of interest" description="Disordered" evidence="2">
    <location>
        <begin position="1"/>
        <end position="25"/>
    </location>
</feature>
<dbReference type="InterPro" id="IPR049772">
    <property type="entry name" value="OTU_OTUD6"/>
</dbReference>
<reference evidence="5" key="1">
    <citation type="submission" date="2014-09" db="EMBL/GenBank/DDBJ databases">
        <authorList>
            <person name="Martin A.A."/>
        </authorList>
    </citation>
    <scope>NUCLEOTIDE SEQUENCE</scope>
    <source>
        <strain evidence="5">ED321</strain>
    </source>
</reference>
<dbReference type="OMA" id="YELGAHY"/>
<dbReference type="GO" id="GO:0004843">
    <property type="term" value="F:cysteine-type deubiquitinase activity"/>
    <property type="evidence" value="ECO:0007669"/>
    <property type="project" value="TreeGrafter"/>
</dbReference>
<dbReference type="STRING" id="34506.A0A090KWG9"/>
<dbReference type="Gene3D" id="3.90.70.80">
    <property type="match status" value="1"/>
</dbReference>
<evidence type="ECO:0000313" key="7">
    <source>
        <dbReference type="WormBase" id="SRAE_1000013100"/>
    </source>
</evidence>
<accession>A0A090KWG9</accession>
<proteinExistence type="predicted"/>
<keyword evidence="1" id="KW-0378">Hydrolase</keyword>
<dbReference type="CDD" id="cd22761">
    <property type="entry name" value="OTU_OTUD6"/>
    <property type="match status" value="1"/>
</dbReference>
<evidence type="ECO:0000256" key="2">
    <source>
        <dbReference type="SAM" id="MobiDB-lite"/>
    </source>
</evidence>
<name>A0A090KWG9_STRRB</name>
<dbReference type="AlphaFoldDB" id="A0A090KWG9"/>
<keyword evidence="5" id="KW-1185">Reference proteome</keyword>
<reference evidence="4" key="2">
    <citation type="submission" date="2014-09" db="EMBL/GenBank/DDBJ databases">
        <authorList>
            <person name="Aslett A.Martin."/>
        </authorList>
    </citation>
    <scope>NUCLEOTIDE SEQUENCE</scope>
    <source>
        <strain evidence="4">ED321 Heterogonic</strain>
    </source>
</reference>
<evidence type="ECO:0000256" key="1">
    <source>
        <dbReference type="ARBA" id="ARBA00022801"/>
    </source>
</evidence>
<evidence type="ECO:0000259" key="3">
    <source>
        <dbReference type="PROSITE" id="PS50802"/>
    </source>
</evidence>
<dbReference type="PANTHER" id="PTHR12419:SF10">
    <property type="entry name" value="DEUBIQUITINASE OTUD6B"/>
    <property type="match status" value="1"/>
</dbReference>
<dbReference type="RefSeq" id="XP_024501057.1">
    <property type="nucleotide sequence ID" value="XM_024646928.1"/>
</dbReference>
<dbReference type="Proteomes" id="UP000035682">
    <property type="component" value="Unplaced"/>
</dbReference>
<organism evidence="4">
    <name type="scientific">Strongyloides ratti</name>
    <name type="common">Parasitic roundworm</name>
    <dbReference type="NCBI Taxonomy" id="34506"/>
    <lineage>
        <taxon>Eukaryota</taxon>
        <taxon>Metazoa</taxon>
        <taxon>Ecdysozoa</taxon>
        <taxon>Nematoda</taxon>
        <taxon>Chromadorea</taxon>
        <taxon>Rhabditida</taxon>
        <taxon>Tylenchina</taxon>
        <taxon>Panagrolaimomorpha</taxon>
        <taxon>Strongyloidoidea</taxon>
        <taxon>Strongyloididae</taxon>
        <taxon>Strongyloides</taxon>
    </lineage>
</organism>
<evidence type="ECO:0000313" key="5">
    <source>
        <dbReference type="Proteomes" id="UP000035682"/>
    </source>
</evidence>
<dbReference type="GO" id="GO:0016579">
    <property type="term" value="P:protein deubiquitination"/>
    <property type="evidence" value="ECO:0007669"/>
    <property type="project" value="TreeGrafter"/>
</dbReference>
<dbReference type="WormBase" id="SRAE_1000013100">
    <property type="protein sequence ID" value="SRP08077"/>
    <property type="gene ID" value="WBGene00256725"/>
</dbReference>
<dbReference type="PROSITE" id="PS50802">
    <property type="entry name" value="OTU"/>
    <property type="match status" value="1"/>
</dbReference>
<feature type="domain" description="OTU" evidence="3">
    <location>
        <begin position="152"/>
        <end position="286"/>
    </location>
</feature>
<protein>
    <submittedName>
        <fullName evidence="4 6">Ovarian tumour, otubain domain-containing protein</fullName>
    </submittedName>
</protein>
<dbReference type="OrthoDB" id="415023at2759"/>
<dbReference type="InterPro" id="IPR038765">
    <property type="entry name" value="Papain-like_cys_pep_sf"/>
</dbReference>
<dbReference type="eggNOG" id="KOG2606">
    <property type="taxonomic scope" value="Eukaryota"/>
</dbReference>
<evidence type="ECO:0000313" key="6">
    <source>
        <dbReference type="WBParaSite" id="SRAE_1000013100.1"/>
    </source>
</evidence>
<evidence type="ECO:0000313" key="4">
    <source>
        <dbReference type="EMBL" id="CEF61855.1"/>
    </source>
</evidence>
<dbReference type="WBParaSite" id="SRAE_1000013100.1">
    <property type="protein sequence ID" value="SRAE_1000013100.1"/>
    <property type="gene ID" value="WBGene00256725"/>
</dbReference>
<reference evidence="6" key="3">
    <citation type="submission" date="2020-12" db="UniProtKB">
        <authorList>
            <consortium name="WormBaseParasite"/>
        </authorList>
    </citation>
    <scope>IDENTIFICATION</scope>
</reference>
<dbReference type="PANTHER" id="PTHR12419">
    <property type="entry name" value="OTU DOMAIN CONTAINING PROTEIN"/>
    <property type="match status" value="1"/>
</dbReference>
<dbReference type="SUPFAM" id="SSF54001">
    <property type="entry name" value="Cysteine proteinases"/>
    <property type="match status" value="1"/>
</dbReference>
<dbReference type="GeneID" id="36374220"/>
<gene>
    <name evidence="4 6 7" type="ORF">SRAE_1000013100</name>
</gene>
<dbReference type="Pfam" id="PF02338">
    <property type="entry name" value="OTU"/>
    <property type="match status" value="1"/>
</dbReference>